<evidence type="ECO:0000256" key="8">
    <source>
        <dbReference type="ARBA" id="ARBA00022980"/>
    </source>
</evidence>
<dbReference type="InterPro" id="IPR004342">
    <property type="entry name" value="EXS_C"/>
</dbReference>
<comment type="similarity">
    <text evidence="2">Belongs to the bacterial ribosomal protein bL32 family.</text>
</comment>
<dbReference type="GO" id="GO:0000822">
    <property type="term" value="F:inositol hexakisphosphate binding"/>
    <property type="evidence" value="ECO:0007669"/>
    <property type="project" value="TreeGrafter"/>
</dbReference>
<keyword evidence="6" id="KW-0592">Phosphate transport</keyword>
<feature type="transmembrane region" description="Helical" evidence="15">
    <location>
        <begin position="396"/>
        <end position="413"/>
    </location>
</feature>
<feature type="transmembrane region" description="Helical" evidence="15">
    <location>
        <begin position="660"/>
        <end position="683"/>
    </location>
</feature>
<dbReference type="GO" id="GO:0003735">
    <property type="term" value="F:structural constituent of ribosome"/>
    <property type="evidence" value="ECO:0007669"/>
    <property type="project" value="InterPro"/>
</dbReference>
<dbReference type="CDD" id="cd14476">
    <property type="entry name" value="SPX_PHO1_like"/>
    <property type="match status" value="1"/>
</dbReference>
<feature type="transmembrane region" description="Helical" evidence="15">
    <location>
        <begin position="586"/>
        <end position="605"/>
    </location>
</feature>
<comment type="similarity">
    <text evidence="3">Belongs to the SYG1 (TC 2.A.94) family.</text>
</comment>
<evidence type="ECO:0000259" key="16">
    <source>
        <dbReference type="PROSITE" id="PS51380"/>
    </source>
</evidence>
<comment type="function">
    <text evidence="12">May transport inorganic phosphate (Pi).</text>
</comment>
<keyword evidence="4" id="KW-0813">Transport</keyword>
<protein>
    <submittedName>
        <fullName evidence="18">Uncharacterized protein</fullName>
    </submittedName>
</protein>
<organism evidence="18 19">
    <name type="scientific">Cannabis sativa</name>
    <name type="common">Hemp</name>
    <name type="synonym">Marijuana</name>
    <dbReference type="NCBI Taxonomy" id="3483"/>
    <lineage>
        <taxon>Eukaryota</taxon>
        <taxon>Viridiplantae</taxon>
        <taxon>Streptophyta</taxon>
        <taxon>Embryophyta</taxon>
        <taxon>Tracheophyta</taxon>
        <taxon>Spermatophyta</taxon>
        <taxon>Magnoliopsida</taxon>
        <taxon>eudicotyledons</taxon>
        <taxon>Gunneridae</taxon>
        <taxon>Pentapetalae</taxon>
        <taxon>rosids</taxon>
        <taxon>fabids</taxon>
        <taxon>Rosales</taxon>
        <taxon>Cannabaceae</taxon>
        <taxon>Cannabis</taxon>
    </lineage>
</organism>
<proteinExistence type="inferred from homology"/>
<keyword evidence="8" id="KW-0689">Ribosomal protein</keyword>
<evidence type="ECO:0000256" key="13">
    <source>
        <dbReference type="SAM" id="Coils"/>
    </source>
</evidence>
<dbReference type="NCBIfam" id="TIGR01031">
    <property type="entry name" value="rpmF_bact"/>
    <property type="match status" value="1"/>
</dbReference>
<keyword evidence="10 15" id="KW-0472">Membrane</keyword>
<feature type="transmembrane region" description="Helical" evidence="15">
    <location>
        <begin position="479"/>
        <end position="500"/>
    </location>
</feature>
<sequence>MVTFLSYDRNVISPQMVLPEASLEDSYNNKNIGFGFPIFSFGGSMELMAVPKRKTSPHKRGIRNGPKALKPTPVIVRCRGCGRVKLPHFYCCSGDRGNNAEVKMKFGKEYKKQKVAEWTEAYMDYNGLEHILRNMRAYKQNKHPAMNRTLSGFIGQPEEGTEFEVTFFRKLDEEFYKANNFYKDKVKGMMDEANQLNKQMESLIALRIRVDKRSVKGSNLNRHNQQEQSQSSGTREKVKVGEVLEHVKINNDPQSPISTTIKGTLKGSKVEDLSYSKGSLRRAEQQLRVAFIEFYHKLYLLKQYSYMNLLAFSKIMKKYEKISSRKASKLYMEVVDNSVLGNSDELIDLLERVETTFIKNFSKSNRSEGMKSLRPKQRRENHTVTFFSGRNQCDEVFFSGCTVALLVAIALKIELHNLPTKEEGVQYLQSIFPLYSVFLYAVLHLLMYATNIYFWRRYKINYPFIFGFKRGTELEYRDVYLLSTGLAVLASSAFLANLHLDMDPNTQKLKEVTQLVPLALVTLVLLLIFCPLNILYRASRFFFIRCLFRCILAPLYPVTFSDFFLADQLTSQCIRRLIEGRDKMNGYNALTYLSTIIAVVFRTIYELRKESMTWMVFALISSAVATLVNIYWDIVFDWGLLRRHSKNIYLRDKLIVSHKIVYVLAMVLDILLRVAWMQLVLAFNLHSTHRMGITTTVFSLEIIRRGIWNFFRLENEHLNNVGKYRAFRSLPLPFAYSDDQKEQKDE</sequence>
<evidence type="ECO:0000259" key="17">
    <source>
        <dbReference type="PROSITE" id="PS51382"/>
    </source>
</evidence>
<dbReference type="PANTHER" id="PTHR10783:SF104">
    <property type="entry name" value="PHOSPHATE TRANSPORTER PHO1 HOMOLOG 10"/>
    <property type="match status" value="1"/>
</dbReference>
<evidence type="ECO:0000256" key="6">
    <source>
        <dbReference type="ARBA" id="ARBA00022592"/>
    </source>
</evidence>
<evidence type="ECO:0000313" key="19">
    <source>
        <dbReference type="Proteomes" id="UP000525078"/>
    </source>
</evidence>
<evidence type="ECO:0000313" key="18">
    <source>
        <dbReference type="EMBL" id="KAF4371773.1"/>
    </source>
</evidence>
<evidence type="ECO:0000256" key="1">
    <source>
        <dbReference type="ARBA" id="ARBA00004651"/>
    </source>
</evidence>
<feature type="domain" description="EXS" evidence="16">
    <location>
        <begin position="549"/>
        <end position="744"/>
    </location>
</feature>
<gene>
    <name evidence="18" type="ORF">F8388_023086</name>
</gene>
<evidence type="ECO:0000256" key="14">
    <source>
        <dbReference type="SAM" id="MobiDB-lite"/>
    </source>
</evidence>
<feature type="coiled-coil region" evidence="13">
    <location>
        <begin position="179"/>
        <end position="206"/>
    </location>
</feature>
<dbReference type="GO" id="GO:0006412">
    <property type="term" value="P:translation"/>
    <property type="evidence" value="ECO:0007669"/>
    <property type="project" value="InterPro"/>
</dbReference>
<dbReference type="GO" id="GO:0016036">
    <property type="term" value="P:cellular response to phosphate starvation"/>
    <property type="evidence" value="ECO:0007669"/>
    <property type="project" value="TreeGrafter"/>
</dbReference>
<evidence type="ECO:0000256" key="10">
    <source>
        <dbReference type="ARBA" id="ARBA00023136"/>
    </source>
</evidence>
<keyword evidence="11" id="KW-0687">Ribonucleoprotein</keyword>
<dbReference type="InterPro" id="IPR034092">
    <property type="entry name" value="PHO1_SPX"/>
</dbReference>
<comment type="subcellular location">
    <subcellularLocation>
        <location evidence="1">Cell membrane</location>
        <topology evidence="1">Multi-pass membrane protein</topology>
    </subcellularLocation>
</comment>
<evidence type="ECO:0000256" key="5">
    <source>
        <dbReference type="ARBA" id="ARBA00022475"/>
    </source>
</evidence>
<feature type="domain" description="SPX" evidence="17">
    <location>
        <begin position="104"/>
        <end position="333"/>
    </location>
</feature>
<feature type="transmembrane region" description="Helical" evidence="15">
    <location>
        <begin position="512"/>
        <end position="534"/>
    </location>
</feature>
<evidence type="ECO:0000256" key="4">
    <source>
        <dbReference type="ARBA" id="ARBA00022448"/>
    </source>
</evidence>
<keyword evidence="9 15" id="KW-1133">Transmembrane helix</keyword>
<evidence type="ECO:0000256" key="7">
    <source>
        <dbReference type="ARBA" id="ARBA00022692"/>
    </source>
</evidence>
<comment type="caution">
    <text evidence="18">The sequence shown here is derived from an EMBL/GenBank/DDBJ whole genome shotgun (WGS) entry which is preliminary data.</text>
</comment>
<dbReference type="PROSITE" id="PS51380">
    <property type="entry name" value="EXS"/>
    <property type="match status" value="1"/>
</dbReference>
<name>A0A7J6FM34_CANSA</name>
<feature type="transmembrane region" description="Helical" evidence="15">
    <location>
        <begin position="612"/>
        <end position="632"/>
    </location>
</feature>
<dbReference type="InterPro" id="IPR011332">
    <property type="entry name" value="Ribosomal_zn-bd"/>
</dbReference>
<dbReference type="AlphaFoldDB" id="A0A7J6FM34"/>
<dbReference type="PANTHER" id="PTHR10783">
    <property type="entry name" value="XENOTROPIC AND POLYTROPIC RETROVIRUS RECEPTOR 1-RELATED"/>
    <property type="match status" value="1"/>
</dbReference>
<evidence type="ECO:0000256" key="11">
    <source>
        <dbReference type="ARBA" id="ARBA00023274"/>
    </source>
</evidence>
<dbReference type="GO" id="GO:0005802">
    <property type="term" value="C:trans-Golgi network"/>
    <property type="evidence" value="ECO:0007669"/>
    <property type="project" value="TreeGrafter"/>
</dbReference>
<keyword evidence="13" id="KW-0175">Coiled coil</keyword>
<evidence type="ECO:0000256" key="2">
    <source>
        <dbReference type="ARBA" id="ARBA00008560"/>
    </source>
</evidence>
<dbReference type="GO" id="GO:0006817">
    <property type="term" value="P:phosphate ion transport"/>
    <property type="evidence" value="ECO:0007669"/>
    <property type="project" value="UniProtKB-KW"/>
</dbReference>
<dbReference type="GO" id="GO:0015934">
    <property type="term" value="C:large ribosomal subunit"/>
    <property type="evidence" value="ECO:0007669"/>
    <property type="project" value="InterPro"/>
</dbReference>
<dbReference type="HAMAP" id="MF_00340">
    <property type="entry name" value="Ribosomal_bL32"/>
    <property type="match status" value="1"/>
</dbReference>
<evidence type="ECO:0000256" key="9">
    <source>
        <dbReference type="ARBA" id="ARBA00022989"/>
    </source>
</evidence>
<dbReference type="EMBL" id="JAATIP010000108">
    <property type="protein sequence ID" value="KAF4371773.1"/>
    <property type="molecule type" value="Genomic_DNA"/>
</dbReference>
<dbReference type="SUPFAM" id="SSF57829">
    <property type="entry name" value="Zn-binding ribosomal proteins"/>
    <property type="match status" value="1"/>
</dbReference>
<dbReference type="InterPro" id="IPR002677">
    <property type="entry name" value="Ribosomal_bL32"/>
</dbReference>
<dbReference type="Proteomes" id="UP000525078">
    <property type="component" value="Unassembled WGS sequence"/>
</dbReference>
<feature type="transmembrane region" description="Helical" evidence="15">
    <location>
        <begin position="433"/>
        <end position="455"/>
    </location>
</feature>
<accession>A0A7J6FM34</accession>
<feature type="compositionally biased region" description="Polar residues" evidence="14">
    <location>
        <begin position="216"/>
        <end position="233"/>
    </location>
</feature>
<dbReference type="InterPro" id="IPR004331">
    <property type="entry name" value="SPX_dom"/>
</dbReference>
<keyword evidence="5" id="KW-1003">Cell membrane</keyword>
<evidence type="ECO:0000256" key="15">
    <source>
        <dbReference type="SAM" id="Phobius"/>
    </source>
</evidence>
<dbReference type="PROSITE" id="PS51382">
    <property type="entry name" value="SPX"/>
    <property type="match status" value="1"/>
</dbReference>
<evidence type="ECO:0000256" key="12">
    <source>
        <dbReference type="ARBA" id="ARBA00043939"/>
    </source>
</evidence>
<dbReference type="GO" id="GO:0005886">
    <property type="term" value="C:plasma membrane"/>
    <property type="evidence" value="ECO:0007669"/>
    <property type="project" value="UniProtKB-SubCell"/>
</dbReference>
<dbReference type="Pfam" id="PF03124">
    <property type="entry name" value="EXS"/>
    <property type="match status" value="1"/>
</dbReference>
<dbReference type="Pfam" id="PF03105">
    <property type="entry name" value="SPX"/>
    <property type="match status" value="2"/>
</dbReference>
<dbReference type="Pfam" id="PF01783">
    <property type="entry name" value="Ribosomal_L32p"/>
    <property type="match status" value="1"/>
</dbReference>
<reference evidence="18 19" key="1">
    <citation type="journal article" date="2020" name="bioRxiv">
        <title>Sequence and annotation of 42 cannabis genomes reveals extensive copy number variation in cannabinoid synthesis and pathogen resistance genes.</title>
        <authorList>
            <person name="Mckernan K.J."/>
            <person name="Helbert Y."/>
            <person name="Kane L.T."/>
            <person name="Ebling H."/>
            <person name="Zhang L."/>
            <person name="Liu B."/>
            <person name="Eaton Z."/>
            <person name="Mclaughlin S."/>
            <person name="Kingan S."/>
            <person name="Baybayan P."/>
            <person name="Concepcion G."/>
            <person name="Jordan M."/>
            <person name="Riva A."/>
            <person name="Barbazuk W."/>
            <person name="Harkins T."/>
        </authorList>
    </citation>
    <scope>NUCLEOTIDE SEQUENCE [LARGE SCALE GENOMIC DNA]</scope>
    <source>
        <strain evidence="19">cv. Jamaican Lion 4</strain>
        <tissue evidence="18">Leaf</tissue>
    </source>
</reference>
<evidence type="ECO:0000256" key="3">
    <source>
        <dbReference type="ARBA" id="ARBA00009665"/>
    </source>
</evidence>
<feature type="region of interest" description="Disordered" evidence="14">
    <location>
        <begin position="215"/>
        <end position="236"/>
    </location>
</feature>
<keyword evidence="7 15" id="KW-0812">Transmembrane</keyword>